<dbReference type="GO" id="GO:0045862">
    <property type="term" value="P:positive regulation of proteolysis"/>
    <property type="evidence" value="ECO:0007669"/>
    <property type="project" value="TreeGrafter"/>
</dbReference>
<dbReference type="GO" id="GO:0051087">
    <property type="term" value="F:protein-folding chaperone binding"/>
    <property type="evidence" value="ECO:0007669"/>
    <property type="project" value="TreeGrafter"/>
</dbReference>
<dbReference type="InterPro" id="IPR003613">
    <property type="entry name" value="Ubox_domain"/>
</dbReference>
<dbReference type="GO" id="GO:0043161">
    <property type="term" value="P:proteasome-mediated ubiquitin-dependent protein catabolic process"/>
    <property type="evidence" value="ECO:0007669"/>
    <property type="project" value="TreeGrafter"/>
</dbReference>
<feature type="compositionally biased region" description="Acidic residues" evidence="6">
    <location>
        <begin position="101"/>
        <end position="116"/>
    </location>
</feature>
<comment type="caution">
    <text evidence="8">The sequence shown here is derived from an EMBL/GenBank/DDBJ whole genome shotgun (WGS) entry which is preliminary data.</text>
</comment>
<dbReference type="SUPFAM" id="SSF57850">
    <property type="entry name" value="RING/U-box"/>
    <property type="match status" value="1"/>
</dbReference>
<keyword evidence="9" id="KW-1185">Reference proteome</keyword>
<dbReference type="AlphaFoldDB" id="A0A9W7CFT6"/>
<dbReference type="Pfam" id="PF04564">
    <property type="entry name" value="U-box"/>
    <property type="match status" value="1"/>
</dbReference>
<dbReference type="EC" id="2.3.2.27" evidence="2"/>
<dbReference type="Proteomes" id="UP001165160">
    <property type="component" value="Unassembled WGS sequence"/>
</dbReference>
<evidence type="ECO:0000313" key="8">
    <source>
        <dbReference type="EMBL" id="GMI04905.1"/>
    </source>
</evidence>
<organism evidence="8 9">
    <name type="scientific">Triparma verrucosa</name>
    <dbReference type="NCBI Taxonomy" id="1606542"/>
    <lineage>
        <taxon>Eukaryota</taxon>
        <taxon>Sar</taxon>
        <taxon>Stramenopiles</taxon>
        <taxon>Ochrophyta</taxon>
        <taxon>Bolidophyceae</taxon>
        <taxon>Parmales</taxon>
        <taxon>Triparmaceae</taxon>
        <taxon>Triparma</taxon>
    </lineage>
</organism>
<dbReference type="EMBL" id="BRXX01000323">
    <property type="protein sequence ID" value="GMI04905.1"/>
    <property type="molecule type" value="Genomic_DNA"/>
</dbReference>
<dbReference type="GO" id="GO:0071218">
    <property type="term" value="P:cellular response to misfolded protein"/>
    <property type="evidence" value="ECO:0007669"/>
    <property type="project" value="TreeGrafter"/>
</dbReference>
<feature type="domain" description="U-box" evidence="7">
    <location>
        <begin position="19"/>
        <end position="94"/>
    </location>
</feature>
<proteinExistence type="predicted"/>
<evidence type="ECO:0000256" key="4">
    <source>
        <dbReference type="ARBA" id="ARBA00022737"/>
    </source>
</evidence>
<gene>
    <name evidence="8" type="ORF">TrVE_jg12131</name>
</gene>
<dbReference type="InterPro" id="IPR013083">
    <property type="entry name" value="Znf_RING/FYVE/PHD"/>
</dbReference>
<dbReference type="GO" id="GO:0005737">
    <property type="term" value="C:cytoplasm"/>
    <property type="evidence" value="ECO:0007669"/>
    <property type="project" value="TreeGrafter"/>
</dbReference>
<feature type="region of interest" description="Disordered" evidence="6">
    <location>
        <begin position="96"/>
        <end position="133"/>
    </location>
</feature>
<evidence type="ECO:0000313" key="9">
    <source>
        <dbReference type="Proteomes" id="UP001165160"/>
    </source>
</evidence>
<dbReference type="GO" id="GO:0061630">
    <property type="term" value="F:ubiquitin protein ligase activity"/>
    <property type="evidence" value="ECO:0007669"/>
    <property type="project" value="UniProtKB-EC"/>
</dbReference>
<accession>A0A9W7CFT6</accession>
<evidence type="ECO:0000256" key="2">
    <source>
        <dbReference type="ARBA" id="ARBA00012483"/>
    </source>
</evidence>
<dbReference type="SMART" id="SM00504">
    <property type="entry name" value="Ubox"/>
    <property type="match status" value="1"/>
</dbReference>
<protein>
    <recommendedName>
        <fullName evidence="2">RING-type E3 ubiquitin transferase</fullName>
        <ecNumber evidence="2">2.3.2.27</ecNumber>
    </recommendedName>
</protein>
<dbReference type="PANTHER" id="PTHR46803">
    <property type="entry name" value="E3 UBIQUITIN-PROTEIN LIGASE CHIP"/>
    <property type="match status" value="1"/>
</dbReference>
<comment type="catalytic activity">
    <reaction evidence="1">
        <text>S-ubiquitinyl-[E2 ubiquitin-conjugating enzyme]-L-cysteine + [acceptor protein]-L-lysine = [E2 ubiquitin-conjugating enzyme]-L-cysteine + N(6)-ubiquitinyl-[acceptor protein]-L-lysine.</text>
        <dbReference type="EC" id="2.3.2.27"/>
    </reaction>
</comment>
<dbReference type="GO" id="GO:0000209">
    <property type="term" value="P:protein polyubiquitination"/>
    <property type="evidence" value="ECO:0007669"/>
    <property type="project" value="TreeGrafter"/>
</dbReference>
<evidence type="ECO:0000256" key="5">
    <source>
        <dbReference type="ARBA" id="ARBA00022786"/>
    </source>
</evidence>
<evidence type="ECO:0000256" key="3">
    <source>
        <dbReference type="ARBA" id="ARBA00022679"/>
    </source>
</evidence>
<dbReference type="PROSITE" id="PS51698">
    <property type="entry name" value="U_BOX"/>
    <property type="match status" value="1"/>
</dbReference>
<evidence type="ECO:0000259" key="7">
    <source>
        <dbReference type="PROSITE" id="PS51698"/>
    </source>
</evidence>
<evidence type="ECO:0000256" key="1">
    <source>
        <dbReference type="ARBA" id="ARBA00000900"/>
    </source>
</evidence>
<keyword evidence="4" id="KW-0677">Repeat</keyword>
<sequence>MPLHWPPSVRIPTTMDAVDADESLICPITSQLMASPALVTKTGCTYERKAVSRWIREHGTDPIDRDLTLTLADLVPNLAVRTMVEKYVADKYDAVTHGPMPEEEEKEEEEEEEVKEEETKVPDFEPDFDFQPEEPPTAPVVEEGPFVPHEVEPPTRSAGLRVISIVPLPQVSNGSAQWLEANGRFFRFWPDDLTRALGGTYWSDVPDGDICAGVKGGGGAVLRCRNLRSGREDGVLFWGAETSGGAGIGCFNPSEYSRAGDWQVGDEIVLLDMEPEASGMLGGLVSANEAGFPGSYALTDGCGTGWNLDGEHMRFGRSGIVGNWWKELYVEVKFSQSVAIGGIKTDSSEELPYKVECLTKAGEWEVVKENCRGSTRLDSTVMARAVKLSWMDTDMHKLGGLCTMRSGGGIHAEVWLEV</sequence>
<dbReference type="PANTHER" id="PTHR46803:SF2">
    <property type="entry name" value="E3 UBIQUITIN-PROTEIN LIGASE CHIP"/>
    <property type="match status" value="1"/>
</dbReference>
<dbReference type="Gene3D" id="3.30.40.10">
    <property type="entry name" value="Zinc/RING finger domain, C3HC4 (zinc finger)"/>
    <property type="match status" value="1"/>
</dbReference>
<keyword evidence="3" id="KW-0808">Transferase</keyword>
<reference evidence="9" key="1">
    <citation type="journal article" date="2023" name="Commun. Biol.">
        <title>Genome analysis of Parmales, the sister group of diatoms, reveals the evolutionary specialization of diatoms from phago-mixotrophs to photoautotrophs.</title>
        <authorList>
            <person name="Ban H."/>
            <person name="Sato S."/>
            <person name="Yoshikawa S."/>
            <person name="Yamada K."/>
            <person name="Nakamura Y."/>
            <person name="Ichinomiya M."/>
            <person name="Sato N."/>
            <person name="Blanc-Mathieu R."/>
            <person name="Endo H."/>
            <person name="Kuwata A."/>
            <person name="Ogata H."/>
        </authorList>
    </citation>
    <scope>NUCLEOTIDE SEQUENCE [LARGE SCALE GENOMIC DNA]</scope>
    <source>
        <strain evidence="9">NIES 3699</strain>
    </source>
</reference>
<evidence type="ECO:0000256" key="6">
    <source>
        <dbReference type="SAM" id="MobiDB-lite"/>
    </source>
</evidence>
<name>A0A9W7CFT6_9STRA</name>
<keyword evidence="5" id="KW-0833">Ubl conjugation pathway</keyword>
<dbReference type="GO" id="GO:0006515">
    <property type="term" value="P:protein quality control for misfolded or incompletely synthesized proteins"/>
    <property type="evidence" value="ECO:0007669"/>
    <property type="project" value="TreeGrafter"/>
</dbReference>